<proteinExistence type="inferred from homology"/>
<keyword evidence="5 9" id="KW-0812">Transmembrane</keyword>
<dbReference type="EMBL" id="JAHKNI010000008">
    <property type="protein sequence ID" value="MBU3064518.1"/>
    <property type="molecule type" value="Genomic_DNA"/>
</dbReference>
<dbReference type="RefSeq" id="WP_215919776.1">
    <property type="nucleotide sequence ID" value="NZ_JAHKNI010000008.1"/>
</dbReference>
<evidence type="ECO:0000256" key="9">
    <source>
        <dbReference type="RuleBase" id="RU003942"/>
    </source>
</evidence>
<evidence type="ECO:0000256" key="8">
    <source>
        <dbReference type="ARBA" id="ARBA00023251"/>
    </source>
</evidence>
<evidence type="ECO:0000256" key="7">
    <source>
        <dbReference type="ARBA" id="ARBA00023136"/>
    </source>
</evidence>
<comment type="similarity">
    <text evidence="2">Belongs to the drug/metabolite transporter (DMT) superfamily. Small multidrug resistance (SMR) (TC 2.A.7.1) family. Mmr subfamily.</text>
</comment>
<dbReference type="SUPFAM" id="SSF103481">
    <property type="entry name" value="Multidrug resistance efflux transporter EmrE"/>
    <property type="match status" value="1"/>
</dbReference>
<keyword evidence="3" id="KW-0813">Transport</keyword>
<gene>
    <name evidence="11" type="ORF">KO481_23665</name>
</gene>
<evidence type="ECO:0000256" key="3">
    <source>
        <dbReference type="ARBA" id="ARBA00022448"/>
    </source>
</evidence>
<feature type="transmembrane region" description="Helical" evidence="10">
    <location>
        <begin position="87"/>
        <end position="105"/>
    </location>
</feature>
<accession>A0ABS6B2J3</accession>
<dbReference type="InterPro" id="IPR045324">
    <property type="entry name" value="Small_multidrug_res"/>
</dbReference>
<dbReference type="Proteomes" id="UP000733379">
    <property type="component" value="Unassembled WGS sequence"/>
</dbReference>
<evidence type="ECO:0000256" key="2">
    <source>
        <dbReference type="ARBA" id="ARBA00007822"/>
    </source>
</evidence>
<dbReference type="PANTHER" id="PTHR30561:SF0">
    <property type="entry name" value="GUANIDINIUM EXPORTER"/>
    <property type="match status" value="1"/>
</dbReference>
<feature type="transmembrane region" description="Helical" evidence="10">
    <location>
        <begin position="33"/>
        <end position="53"/>
    </location>
</feature>
<feature type="transmembrane region" description="Helical" evidence="10">
    <location>
        <begin position="6"/>
        <end position="21"/>
    </location>
</feature>
<keyword evidence="8" id="KW-0046">Antibiotic resistance</keyword>
<keyword evidence="6 10" id="KW-1133">Transmembrane helix</keyword>
<evidence type="ECO:0000256" key="4">
    <source>
        <dbReference type="ARBA" id="ARBA00022475"/>
    </source>
</evidence>
<comment type="subcellular location">
    <subcellularLocation>
        <location evidence="1 9">Cell membrane</location>
        <topology evidence="1 9">Multi-pass membrane protein</topology>
    </subcellularLocation>
</comment>
<evidence type="ECO:0000313" key="12">
    <source>
        <dbReference type="Proteomes" id="UP000733379"/>
    </source>
</evidence>
<protein>
    <submittedName>
        <fullName evidence="11">QacE family quaternary ammonium compound efflux SMR transporter</fullName>
    </submittedName>
</protein>
<reference evidence="11 12" key="1">
    <citation type="submission" date="2021-06" db="EMBL/GenBank/DDBJ databases">
        <title>Actinomycetes sequencing.</title>
        <authorList>
            <person name="Shan Q."/>
        </authorList>
    </citation>
    <scope>NUCLEOTIDE SEQUENCE [LARGE SCALE GENOMIC DNA]</scope>
    <source>
        <strain evidence="11 12">NEAU-G5</strain>
    </source>
</reference>
<evidence type="ECO:0000256" key="1">
    <source>
        <dbReference type="ARBA" id="ARBA00004651"/>
    </source>
</evidence>
<organism evidence="11 12">
    <name type="scientific">Nocardia albiluteola</name>
    <dbReference type="NCBI Taxonomy" id="2842303"/>
    <lineage>
        <taxon>Bacteria</taxon>
        <taxon>Bacillati</taxon>
        <taxon>Actinomycetota</taxon>
        <taxon>Actinomycetes</taxon>
        <taxon>Mycobacteriales</taxon>
        <taxon>Nocardiaceae</taxon>
        <taxon>Nocardia</taxon>
    </lineage>
</organism>
<name>A0ABS6B2J3_9NOCA</name>
<evidence type="ECO:0000256" key="6">
    <source>
        <dbReference type="ARBA" id="ARBA00022989"/>
    </source>
</evidence>
<evidence type="ECO:0000256" key="10">
    <source>
        <dbReference type="SAM" id="Phobius"/>
    </source>
</evidence>
<evidence type="ECO:0000256" key="5">
    <source>
        <dbReference type="ARBA" id="ARBA00022692"/>
    </source>
</evidence>
<dbReference type="Gene3D" id="1.10.3730.20">
    <property type="match status" value="1"/>
</dbReference>
<dbReference type="InterPro" id="IPR000390">
    <property type="entry name" value="Small_drug/metabolite_transptr"/>
</dbReference>
<comment type="caution">
    <text evidence="11">The sequence shown here is derived from an EMBL/GenBank/DDBJ whole genome shotgun (WGS) entry which is preliminary data.</text>
</comment>
<evidence type="ECO:0000313" key="11">
    <source>
        <dbReference type="EMBL" id="MBU3064518.1"/>
    </source>
</evidence>
<dbReference type="InterPro" id="IPR037185">
    <property type="entry name" value="EmrE-like"/>
</dbReference>
<feature type="transmembrane region" description="Helical" evidence="10">
    <location>
        <begin position="59"/>
        <end position="78"/>
    </location>
</feature>
<dbReference type="PANTHER" id="PTHR30561">
    <property type="entry name" value="SMR FAMILY PROTON-DEPENDENT DRUG EFFLUX TRANSPORTER SUGE"/>
    <property type="match status" value="1"/>
</dbReference>
<keyword evidence="12" id="KW-1185">Reference proteome</keyword>
<dbReference type="Pfam" id="PF00893">
    <property type="entry name" value="Multi_Drug_Res"/>
    <property type="match status" value="1"/>
</dbReference>
<sequence length="106" mass="11087">MNWLYLAIAVTFEIVVAIAAGKAEGFRNLRWTIATLVSGGVGTYFLSLALLTFDVGVGYAMWTSVAGIGIVVLGALLFDQRLTWRKALGIAIILGGVAGLQLTGAA</sequence>
<keyword evidence="7 10" id="KW-0472">Membrane</keyword>
<keyword evidence="4" id="KW-1003">Cell membrane</keyword>